<reference evidence="9" key="1">
    <citation type="submission" date="2023-02" db="EMBL/GenBank/DDBJ databases">
        <title>Genome of toxic invasive species Heracleum sosnowskyi carries increased number of genes despite the absence of recent whole-genome duplications.</title>
        <authorList>
            <person name="Schelkunov M."/>
            <person name="Shtratnikova V."/>
            <person name="Makarenko M."/>
            <person name="Klepikova A."/>
            <person name="Omelchenko D."/>
            <person name="Novikova G."/>
            <person name="Obukhova E."/>
            <person name="Bogdanov V."/>
            <person name="Penin A."/>
            <person name="Logacheva M."/>
        </authorList>
    </citation>
    <scope>NUCLEOTIDE SEQUENCE</scope>
    <source>
        <strain evidence="9">Hsosn_3</strain>
        <tissue evidence="9">Leaf</tissue>
    </source>
</reference>
<evidence type="ECO:0000256" key="6">
    <source>
        <dbReference type="PIRSR" id="PIRSR602401-1"/>
    </source>
</evidence>
<dbReference type="PANTHER" id="PTHR24296">
    <property type="entry name" value="CYTOCHROME P450"/>
    <property type="match status" value="1"/>
</dbReference>
<name>A0AAD8HE07_9APIA</name>
<dbReference type="InterPro" id="IPR002401">
    <property type="entry name" value="Cyt_P450_E_grp-I"/>
</dbReference>
<evidence type="ECO:0000256" key="3">
    <source>
        <dbReference type="ARBA" id="ARBA00022723"/>
    </source>
</evidence>
<keyword evidence="8" id="KW-0472">Membrane</keyword>
<dbReference type="CDD" id="cd11064">
    <property type="entry name" value="CYP86A"/>
    <property type="match status" value="1"/>
</dbReference>
<feature type="binding site" description="axial binding residue" evidence="6">
    <location>
        <position position="452"/>
    </location>
    <ligand>
        <name>heme</name>
        <dbReference type="ChEBI" id="CHEBI:30413"/>
    </ligand>
    <ligandPart>
        <name>Fe</name>
        <dbReference type="ChEBI" id="CHEBI:18248"/>
    </ligandPart>
</feature>
<keyword evidence="8" id="KW-0812">Transmembrane</keyword>
<dbReference type="GO" id="GO:0020037">
    <property type="term" value="F:heme binding"/>
    <property type="evidence" value="ECO:0007669"/>
    <property type="project" value="InterPro"/>
</dbReference>
<feature type="transmembrane region" description="Helical" evidence="8">
    <location>
        <begin position="6"/>
        <end position="29"/>
    </location>
</feature>
<keyword evidence="10" id="KW-1185">Reference proteome</keyword>
<keyword evidence="8" id="KW-1133">Transmembrane helix</keyword>
<dbReference type="GO" id="GO:0006629">
    <property type="term" value="P:lipid metabolic process"/>
    <property type="evidence" value="ECO:0007669"/>
    <property type="project" value="UniProtKB-ARBA"/>
</dbReference>
<evidence type="ECO:0000313" key="9">
    <source>
        <dbReference type="EMBL" id="KAK1364362.1"/>
    </source>
</evidence>
<dbReference type="InterPro" id="IPR001128">
    <property type="entry name" value="Cyt_P450"/>
</dbReference>
<evidence type="ECO:0000256" key="8">
    <source>
        <dbReference type="SAM" id="Phobius"/>
    </source>
</evidence>
<evidence type="ECO:0000313" key="10">
    <source>
        <dbReference type="Proteomes" id="UP001237642"/>
    </source>
</evidence>
<keyword evidence="3 6" id="KW-0479">Metal-binding</keyword>
<evidence type="ECO:0000256" key="4">
    <source>
        <dbReference type="ARBA" id="ARBA00023002"/>
    </source>
</evidence>
<dbReference type="EMBL" id="JAUIZM010000009">
    <property type="protein sequence ID" value="KAK1364362.1"/>
    <property type="molecule type" value="Genomic_DNA"/>
</dbReference>
<dbReference type="InterPro" id="IPR036396">
    <property type="entry name" value="Cyt_P450_sf"/>
</dbReference>
<dbReference type="GO" id="GO:0016705">
    <property type="term" value="F:oxidoreductase activity, acting on paired donors, with incorporation or reduction of molecular oxygen"/>
    <property type="evidence" value="ECO:0007669"/>
    <property type="project" value="InterPro"/>
</dbReference>
<dbReference type="GO" id="GO:0004497">
    <property type="term" value="F:monooxygenase activity"/>
    <property type="evidence" value="ECO:0007669"/>
    <property type="project" value="UniProtKB-KW"/>
</dbReference>
<comment type="cofactor">
    <cofactor evidence="1 6">
        <name>heme</name>
        <dbReference type="ChEBI" id="CHEBI:30413"/>
    </cofactor>
</comment>
<dbReference type="PRINTS" id="PR00463">
    <property type="entry name" value="EP450I"/>
</dbReference>
<gene>
    <name evidence="9" type="ORF">POM88_039923</name>
</gene>
<dbReference type="InterPro" id="IPR017972">
    <property type="entry name" value="Cyt_P450_CS"/>
</dbReference>
<proteinExistence type="inferred from homology"/>
<dbReference type="PROSITE" id="PS00086">
    <property type="entry name" value="CYTOCHROME_P450"/>
    <property type="match status" value="1"/>
</dbReference>
<evidence type="ECO:0000256" key="2">
    <source>
        <dbReference type="ARBA" id="ARBA00010617"/>
    </source>
</evidence>
<keyword evidence="4 7" id="KW-0560">Oxidoreductase</keyword>
<keyword evidence="6 7" id="KW-0349">Heme</keyword>
<evidence type="ECO:0000256" key="5">
    <source>
        <dbReference type="ARBA" id="ARBA00023004"/>
    </source>
</evidence>
<keyword evidence="5 6" id="KW-0408">Iron</keyword>
<protein>
    <submittedName>
        <fullName evidence="9">Cytochrome P450, family 704, subfamily A, polypeptide 2</fullName>
    </submittedName>
</protein>
<comment type="similarity">
    <text evidence="2 7">Belongs to the cytochrome P450 family.</text>
</comment>
<evidence type="ECO:0000256" key="1">
    <source>
        <dbReference type="ARBA" id="ARBA00001971"/>
    </source>
</evidence>
<dbReference type="GO" id="GO:0005506">
    <property type="term" value="F:iron ion binding"/>
    <property type="evidence" value="ECO:0007669"/>
    <property type="project" value="InterPro"/>
</dbReference>
<keyword evidence="7" id="KW-0503">Monooxygenase</keyword>
<dbReference type="Proteomes" id="UP001237642">
    <property type="component" value="Unassembled WGS sequence"/>
</dbReference>
<comment type="caution">
    <text evidence="9">The sequence shown here is derived from an EMBL/GenBank/DDBJ whole genome shotgun (WGS) entry which is preliminary data.</text>
</comment>
<dbReference type="SUPFAM" id="SSF48264">
    <property type="entry name" value="Cytochrome P450"/>
    <property type="match status" value="1"/>
</dbReference>
<evidence type="ECO:0000256" key="7">
    <source>
        <dbReference type="RuleBase" id="RU000461"/>
    </source>
</evidence>
<sequence>MDFLSIFTFVQTLLLLLLIACSVLVVRIYSGKSVRSKKYYPVAGTLFGLAVHWNRLHDYLGEVVKRRGTFRLLDVDHSEIYTTDVRIIEHILKTNFEKYPKGQHNHDIETELFGQGIFSVNGAKWRQQRKLASHEFSTRVLRDFSCKIFRKKAANLVTTVSEFCTASKNFDVHDLLMKFTLDSIFKVGFGVDLGSLEGSSRATSFIKAFDDSNALTFHRHIDPFWKLKRFLNLGSEASLKKNIEIIQDFVQKLITKKREQTEKRINFSDKEDILSRFLVESKKDPEMNDQYLRDIILNFMIAGKDTTGNTLSWFLYVLCRNPLIQEKLVQEINTVVGDQGNSATADEFLAAITDEVLEKMHYLHAALTETLRLFPAVPLDGRCADTDDILPDGYKLKKGDSVYYLAYAMGRNHEIWGEDAEDFRPERWLVDGSFKPESPFKFISFHAGPRICLGKDFAYRQMKIVSIALLHYFRFILADDERNKNVTYRTMMTLQIKEGLHLRAYARPI</sequence>
<dbReference type="PRINTS" id="PR00385">
    <property type="entry name" value="P450"/>
</dbReference>
<dbReference type="AlphaFoldDB" id="A0AAD8HE07"/>
<organism evidence="9 10">
    <name type="scientific">Heracleum sosnowskyi</name>
    <dbReference type="NCBI Taxonomy" id="360622"/>
    <lineage>
        <taxon>Eukaryota</taxon>
        <taxon>Viridiplantae</taxon>
        <taxon>Streptophyta</taxon>
        <taxon>Embryophyta</taxon>
        <taxon>Tracheophyta</taxon>
        <taxon>Spermatophyta</taxon>
        <taxon>Magnoliopsida</taxon>
        <taxon>eudicotyledons</taxon>
        <taxon>Gunneridae</taxon>
        <taxon>Pentapetalae</taxon>
        <taxon>asterids</taxon>
        <taxon>campanulids</taxon>
        <taxon>Apiales</taxon>
        <taxon>Apiaceae</taxon>
        <taxon>Apioideae</taxon>
        <taxon>apioid superclade</taxon>
        <taxon>Tordylieae</taxon>
        <taxon>Tordyliinae</taxon>
        <taxon>Heracleum</taxon>
    </lineage>
</organism>
<reference evidence="9" key="2">
    <citation type="submission" date="2023-05" db="EMBL/GenBank/DDBJ databases">
        <authorList>
            <person name="Schelkunov M.I."/>
        </authorList>
    </citation>
    <scope>NUCLEOTIDE SEQUENCE</scope>
    <source>
        <strain evidence="9">Hsosn_3</strain>
        <tissue evidence="9">Leaf</tissue>
    </source>
</reference>
<dbReference type="Gene3D" id="1.10.630.10">
    <property type="entry name" value="Cytochrome P450"/>
    <property type="match status" value="1"/>
</dbReference>
<dbReference type="Pfam" id="PF00067">
    <property type="entry name" value="p450"/>
    <property type="match status" value="1"/>
</dbReference>
<dbReference type="GO" id="GO:0009805">
    <property type="term" value="P:coumarin biosynthetic process"/>
    <property type="evidence" value="ECO:0007669"/>
    <property type="project" value="UniProtKB-ARBA"/>
</dbReference>
<accession>A0AAD8HE07</accession>